<dbReference type="InterPro" id="IPR002877">
    <property type="entry name" value="RNA_MeTrfase_FtsJ_dom"/>
</dbReference>
<dbReference type="GO" id="GO:0008168">
    <property type="term" value="F:methyltransferase activity"/>
    <property type="evidence" value="ECO:0007669"/>
    <property type="project" value="InterPro"/>
</dbReference>
<dbReference type="PROSITE" id="PS50889">
    <property type="entry name" value="S4"/>
    <property type="match status" value="1"/>
</dbReference>
<dbReference type="SUPFAM" id="SSF53335">
    <property type="entry name" value="S-adenosyl-L-methionine-dependent methyltransferases"/>
    <property type="match status" value="1"/>
</dbReference>
<keyword evidence="1 3" id="KW-0694">RNA-binding</keyword>
<evidence type="ECO:0000256" key="3">
    <source>
        <dbReference type="PROSITE-ProRule" id="PRU00182"/>
    </source>
</evidence>
<sequence length="264" mass="28637">MPKDKRQRADQLAFEQGLAESREQARRLIMAGQIVLSPTGPDGEPLLPPGAPPQRVPKPGHPYPTETRFALLESERYVSRGAYKLLTILDHFHLDVSALVCLDAGASTGGFTDCLLQRGAARVYAVDVGRNQLHEKLRADSRVVSLEGVNLRHAPPELIPEAVDLVVADVSFISLTLVLPPCMTWLKPGGLAAVLIKPQFELGPGETVKGVVRDEAARQRAVDKILAFCAANLSLASEGVLPAAVKGPKGNQEYMALFRKNRRD</sequence>
<feature type="region of interest" description="Disordered" evidence="4">
    <location>
        <begin position="37"/>
        <end position="58"/>
    </location>
</feature>
<dbReference type="Pfam" id="PF01728">
    <property type="entry name" value="FtsJ"/>
    <property type="match status" value="1"/>
</dbReference>
<dbReference type="InterPro" id="IPR002942">
    <property type="entry name" value="S4_RNA-bd"/>
</dbReference>
<feature type="compositionally biased region" description="Pro residues" evidence="4">
    <location>
        <begin position="46"/>
        <end position="58"/>
    </location>
</feature>
<dbReference type="AlphaFoldDB" id="A0A0X8JLG4"/>
<dbReference type="NCBIfam" id="TIGR00478">
    <property type="entry name" value="tly"/>
    <property type="match status" value="1"/>
</dbReference>
<dbReference type="CDD" id="cd02440">
    <property type="entry name" value="AdoMet_MTases"/>
    <property type="match status" value="1"/>
</dbReference>
<evidence type="ECO:0000313" key="7">
    <source>
        <dbReference type="EMBL" id="AMD90969.1"/>
    </source>
</evidence>
<dbReference type="InterPro" id="IPR004538">
    <property type="entry name" value="Hemolysin_A/TlyA"/>
</dbReference>
<organism evidence="7 8">
    <name type="scientific">Desulfovibrio fairfieldensis</name>
    <dbReference type="NCBI Taxonomy" id="44742"/>
    <lineage>
        <taxon>Bacteria</taxon>
        <taxon>Pseudomonadati</taxon>
        <taxon>Thermodesulfobacteriota</taxon>
        <taxon>Desulfovibrionia</taxon>
        <taxon>Desulfovibrionales</taxon>
        <taxon>Desulfovibrionaceae</taxon>
        <taxon>Desulfovibrio</taxon>
    </lineage>
</organism>
<dbReference type="InterPro" id="IPR029063">
    <property type="entry name" value="SAM-dependent_MTases_sf"/>
</dbReference>
<evidence type="ECO:0000256" key="2">
    <source>
        <dbReference type="ARBA" id="ARBA00029460"/>
    </source>
</evidence>
<evidence type="ECO:0000313" key="8">
    <source>
        <dbReference type="Proteomes" id="UP000069241"/>
    </source>
</evidence>
<dbReference type="STRING" id="44742.AXF13_13000"/>
<feature type="domain" description="RNA-binding S4" evidence="5">
    <location>
        <begin position="7"/>
        <end position="34"/>
    </location>
</feature>
<dbReference type="InterPro" id="IPR047048">
    <property type="entry name" value="TlyA"/>
</dbReference>
<dbReference type="KEGG" id="dfi:AXF13_13000"/>
<dbReference type="GO" id="GO:0003723">
    <property type="term" value="F:RNA binding"/>
    <property type="evidence" value="ECO:0007669"/>
    <property type="project" value="UniProtKB-KW"/>
</dbReference>
<dbReference type="InterPro" id="IPR036986">
    <property type="entry name" value="S4_RNA-bd_sf"/>
</dbReference>
<evidence type="ECO:0000256" key="4">
    <source>
        <dbReference type="SAM" id="MobiDB-lite"/>
    </source>
</evidence>
<evidence type="ECO:0000256" key="1">
    <source>
        <dbReference type="ARBA" id="ARBA00022884"/>
    </source>
</evidence>
<dbReference type="Gene3D" id="3.40.50.150">
    <property type="entry name" value="Vaccinia Virus protein VP39"/>
    <property type="match status" value="1"/>
</dbReference>
<keyword evidence="8" id="KW-1185">Reference proteome</keyword>
<dbReference type="Gene3D" id="3.10.290.10">
    <property type="entry name" value="RNA-binding S4 domain"/>
    <property type="match status" value="1"/>
</dbReference>
<gene>
    <name evidence="7" type="ORF">AXF13_13000</name>
</gene>
<feature type="domain" description="Ribosomal RNA methyltransferase FtsJ" evidence="6">
    <location>
        <begin position="77"/>
        <end position="259"/>
    </location>
</feature>
<protein>
    <submittedName>
        <fullName evidence="7">Hemolysin</fullName>
    </submittedName>
</protein>
<evidence type="ECO:0000259" key="5">
    <source>
        <dbReference type="Pfam" id="PF01479"/>
    </source>
</evidence>
<dbReference type="CDD" id="cd00165">
    <property type="entry name" value="S4"/>
    <property type="match status" value="1"/>
</dbReference>
<proteinExistence type="inferred from homology"/>
<accession>A0A0X8JLG4</accession>
<dbReference type="PANTHER" id="PTHR32319">
    <property type="entry name" value="BACTERIAL HEMOLYSIN-LIKE PROTEIN"/>
    <property type="match status" value="1"/>
</dbReference>
<evidence type="ECO:0000259" key="6">
    <source>
        <dbReference type="Pfam" id="PF01728"/>
    </source>
</evidence>
<reference evidence="8" key="1">
    <citation type="submission" date="2016-02" db="EMBL/GenBank/DDBJ databases">
        <authorList>
            <person name="Holder M.E."/>
            <person name="Ajami N.J."/>
            <person name="Petrosino J.F."/>
        </authorList>
    </citation>
    <scope>NUCLEOTIDE SEQUENCE [LARGE SCALE GENOMIC DNA]</scope>
    <source>
        <strain evidence="8">CCUG 45958</strain>
    </source>
</reference>
<dbReference type="GO" id="GO:0032259">
    <property type="term" value="P:methylation"/>
    <property type="evidence" value="ECO:0007669"/>
    <property type="project" value="InterPro"/>
</dbReference>
<dbReference type="RefSeq" id="WP_062253873.1">
    <property type="nucleotide sequence ID" value="NZ_CP014229.1"/>
</dbReference>
<dbReference type="EMBL" id="CP014229">
    <property type="protein sequence ID" value="AMD90969.1"/>
    <property type="molecule type" value="Genomic_DNA"/>
</dbReference>
<dbReference type="Proteomes" id="UP000069241">
    <property type="component" value="Chromosome"/>
</dbReference>
<dbReference type="PIRSF" id="PIRSF005578">
    <property type="entry name" value="TlyA"/>
    <property type="match status" value="1"/>
</dbReference>
<comment type="similarity">
    <text evidence="2">Belongs to the TlyA family.</text>
</comment>
<name>A0A0X8JLG4_9BACT</name>
<dbReference type="PANTHER" id="PTHR32319:SF0">
    <property type="entry name" value="BACTERIAL HEMOLYSIN-LIKE PROTEIN"/>
    <property type="match status" value="1"/>
</dbReference>
<dbReference type="Pfam" id="PF01479">
    <property type="entry name" value="S4"/>
    <property type="match status" value="1"/>
</dbReference>